<dbReference type="GO" id="GO:0030424">
    <property type="term" value="C:axon"/>
    <property type="evidence" value="ECO:0007669"/>
    <property type="project" value="TreeGrafter"/>
</dbReference>
<accession>A0A2B4R631</accession>
<dbReference type="InterPro" id="IPR003598">
    <property type="entry name" value="Ig_sub2"/>
</dbReference>
<evidence type="ECO:0000256" key="2">
    <source>
        <dbReference type="ARBA" id="ARBA00022737"/>
    </source>
</evidence>
<dbReference type="AlphaFoldDB" id="A0A2B4R631"/>
<keyword evidence="2" id="KW-0677">Repeat</keyword>
<evidence type="ECO:0000256" key="1">
    <source>
        <dbReference type="ARBA" id="ARBA00022729"/>
    </source>
</evidence>
<proteinExistence type="predicted"/>
<dbReference type="FunFam" id="2.60.40.10:FF:000032">
    <property type="entry name" value="palladin isoform X1"/>
    <property type="match status" value="1"/>
</dbReference>
<keyword evidence="1" id="KW-0732">Signal</keyword>
<feature type="transmembrane region" description="Helical" evidence="5">
    <location>
        <begin position="335"/>
        <end position="356"/>
    </location>
</feature>
<dbReference type="InterPro" id="IPR036179">
    <property type="entry name" value="Ig-like_dom_sf"/>
</dbReference>
<evidence type="ECO:0000313" key="8">
    <source>
        <dbReference type="EMBL" id="PFX11950.1"/>
    </source>
</evidence>
<dbReference type="PANTHER" id="PTHR45080:SF8">
    <property type="entry name" value="IG-LIKE DOMAIN-CONTAINING PROTEIN"/>
    <property type="match status" value="1"/>
</dbReference>
<evidence type="ECO:0000256" key="5">
    <source>
        <dbReference type="SAM" id="Phobius"/>
    </source>
</evidence>
<sequence>MTELETSKRRYLIGKEVKQEELTNYVVEIQAKTEPGYGASVRIPTKTVKVSAPAKPKTPTVEPTAIDKVRITYIFGIGGGYTHEFLVQYRLKLENEEFVNSSWVNYLNDEFDLEIGGLESALYQFRIIARNDQGESPPSEITEARPMPGILVKAPTFSKPLGPFYLFKNSQGVLKCEPDAAPPPTFEWFRNGTKITTGRRYTVQADGVLWINDVTEDDRGEYRCNATNVLATAEDVGTATVYERTRITVKPENKLVPQRVNIDLRCRAKADTRLELKYYWRRDDAVIEYNSKIEWLERENVLKIYDVRVDDTGNYTCVAYTPEPERSEDQASAEVNIEVGCGVVFGIFLIFLVVFCKRRQLNNSQQETKPA</sequence>
<dbReference type="SUPFAM" id="SSF48726">
    <property type="entry name" value="Immunoglobulin"/>
    <property type="match status" value="2"/>
</dbReference>
<evidence type="ECO:0000259" key="6">
    <source>
        <dbReference type="PROSITE" id="PS50835"/>
    </source>
</evidence>
<dbReference type="GO" id="GO:0005886">
    <property type="term" value="C:plasma membrane"/>
    <property type="evidence" value="ECO:0007669"/>
    <property type="project" value="TreeGrafter"/>
</dbReference>
<dbReference type="CDD" id="cd00063">
    <property type="entry name" value="FN3"/>
    <property type="match status" value="1"/>
</dbReference>
<dbReference type="EMBL" id="LSMT01001714">
    <property type="protein sequence ID" value="PFX11950.1"/>
    <property type="molecule type" value="Genomic_DNA"/>
</dbReference>
<evidence type="ECO:0000256" key="3">
    <source>
        <dbReference type="ARBA" id="ARBA00023157"/>
    </source>
</evidence>
<evidence type="ECO:0000256" key="4">
    <source>
        <dbReference type="ARBA" id="ARBA00023319"/>
    </source>
</evidence>
<evidence type="ECO:0000259" key="7">
    <source>
        <dbReference type="PROSITE" id="PS50853"/>
    </source>
</evidence>
<keyword evidence="5" id="KW-0812">Transmembrane</keyword>
<evidence type="ECO:0000313" key="9">
    <source>
        <dbReference type="Proteomes" id="UP000225706"/>
    </source>
</evidence>
<dbReference type="GO" id="GO:0007156">
    <property type="term" value="P:homophilic cell adhesion via plasma membrane adhesion molecules"/>
    <property type="evidence" value="ECO:0007669"/>
    <property type="project" value="TreeGrafter"/>
</dbReference>
<dbReference type="InterPro" id="IPR036116">
    <property type="entry name" value="FN3_sf"/>
</dbReference>
<dbReference type="STRING" id="50429.A0A2B4R631"/>
<dbReference type="Pfam" id="PF07679">
    <property type="entry name" value="I-set"/>
    <property type="match status" value="1"/>
</dbReference>
<dbReference type="GO" id="GO:0008046">
    <property type="term" value="F:axon guidance receptor activity"/>
    <property type="evidence" value="ECO:0007669"/>
    <property type="project" value="TreeGrafter"/>
</dbReference>
<dbReference type="SUPFAM" id="SSF49265">
    <property type="entry name" value="Fibronectin type III"/>
    <property type="match status" value="1"/>
</dbReference>
<dbReference type="InterPro" id="IPR013783">
    <property type="entry name" value="Ig-like_fold"/>
</dbReference>
<dbReference type="PROSITE" id="PS50835">
    <property type="entry name" value="IG_LIKE"/>
    <property type="match status" value="2"/>
</dbReference>
<dbReference type="InterPro" id="IPR003961">
    <property type="entry name" value="FN3_dom"/>
</dbReference>
<keyword evidence="4" id="KW-0393">Immunoglobulin domain</keyword>
<comment type="caution">
    <text evidence="8">The sequence shown here is derived from an EMBL/GenBank/DDBJ whole genome shotgun (WGS) entry which is preliminary data.</text>
</comment>
<feature type="domain" description="Fibronectin type-III" evidence="7">
    <location>
        <begin position="55"/>
        <end position="149"/>
    </location>
</feature>
<dbReference type="SMART" id="SM00409">
    <property type="entry name" value="IG"/>
    <property type="match status" value="2"/>
</dbReference>
<dbReference type="Gene3D" id="2.60.40.10">
    <property type="entry name" value="Immunoglobulins"/>
    <property type="match status" value="3"/>
</dbReference>
<dbReference type="SMART" id="SM00060">
    <property type="entry name" value="FN3"/>
    <property type="match status" value="1"/>
</dbReference>
<dbReference type="InterPro" id="IPR007110">
    <property type="entry name" value="Ig-like_dom"/>
</dbReference>
<dbReference type="Proteomes" id="UP000225706">
    <property type="component" value="Unassembled WGS sequence"/>
</dbReference>
<dbReference type="Pfam" id="PF13927">
    <property type="entry name" value="Ig_3"/>
    <property type="match status" value="1"/>
</dbReference>
<reference evidence="9" key="1">
    <citation type="journal article" date="2017" name="bioRxiv">
        <title>Comparative analysis of the genomes of Stylophora pistillata and Acropora digitifera provides evidence for extensive differences between species of corals.</title>
        <authorList>
            <person name="Voolstra C.R."/>
            <person name="Li Y."/>
            <person name="Liew Y.J."/>
            <person name="Baumgarten S."/>
            <person name="Zoccola D."/>
            <person name="Flot J.-F."/>
            <person name="Tambutte S."/>
            <person name="Allemand D."/>
            <person name="Aranda M."/>
        </authorList>
    </citation>
    <scope>NUCLEOTIDE SEQUENCE [LARGE SCALE GENOMIC DNA]</scope>
</reference>
<gene>
    <name evidence="8" type="primary">CNTN1</name>
    <name evidence="8" type="ORF">AWC38_SpisGene24167</name>
</gene>
<dbReference type="SMART" id="SM00408">
    <property type="entry name" value="IGc2"/>
    <property type="match status" value="2"/>
</dbReference>
<feature type="non-terminal residue" evidence="8">
    <location>
        <position position="371"/>
    </location>
</feature>
<dbReference type="GO" id="GO:0043025">
    <property type="term" value="C:neuronal cell body"/>
    <property type="evidence" value="ECO:0007669"/>
    <property type="project" value="TreeGrafter"/>
</dbReference>
<feature type="domain" description="Ig-like" evidence="6">
    <location>
        <begin position="155"/>
        <end position="242"/>
    </location>
</feature>
<protein>
    <submittedName>
        <fullName evidence="8">Contactin-1</fullName>
    </submittedName>
</protein>
<keyword evidence="3" id="KW-1015">Disulfide bond</keyword>
<organism evidence="8 9">
    <name type="scientific">Stylophora pistillata</name>
    <name type="common">Smooth cauliflower coral</name>
    <dbReference type="NCBI Taxonomy" id="50429"/>
    <lineage>
        <taxon>Eukaryota</taxon>
        <taxon>Metazoa</taxon>
        <taxon>Cnidaria</taxon>
        <taxon>Anthozoa</taxon>
        <taxon>Hexacorallia</taxon>
        <taxon>Scleractinia</taxon>
        <taxon>Astrocoeniina</taxon>
        <taxon>Pocilloporidae</taxon>
        <taxon>Stylophora</taxon>
    </lineage>
</organism>
<keyword evidence="5" id="KW-0472">Membrane</keyword>
<keyword evidence="5" id="KW-1133">Transmembrane helix</keyword>
<dbReference type="InterPro" id="IPR013098">
    <property type="entry name" value="Ig_I-set"/>
</dbReference>
<dbReference type="InterPro" id="IPR050958">
    <property type="entry name" value="Cell_Adh-Cytoskel_Orgn"/>
</dbReference>
<dbReference type="InterPro" id="IPR003599">
    <property type="entry name" value="Ig_sub"/>
</dbReference>
<dbReference type="GO" id="GO:0050808">
    <property type="term" value="P:synapse organization"/>
    <property type="evidence" value="ECO:0007669"/>
    <property type="project" value="TreeGrafter"/>
</dbReference>
<dbReference type="OrthoDB" id="6088938at2759"/>
<dbReference type="PANTHER" id="PTHR45080">
    <property type="entry name" value="CONTACTIN 5"/>
    <property type="match status" value="1"/>
</dbReference>
<feature type="domain" description="Ig-like" evidence="6">
    <location>
        <begin position="245"/>
        <end position="336"/>
    </location>
</feature>
<dbReference type="PROSITE" id="PS50853">
    <property type="entry name" value="FN3"/>
    <property type="match status" value="1"/>
</dbReference>
<name>A0A2B4R631_STYPI</name>
<keyword evidence="9" id="KW-1185">Reference proteome</keyword>